<feature type="signal peptide" evidence="1">
    <location>
        <begin position="1"/>
        <end position="25"/>
    </location>
</feature>
<organism evidence="2 3">
    <name type="scientific">Stenotrophomonas maltophilia (strain R551-3)</name>
    <dbReference type="NCBI Taxonomy" id="391008"/>
    <lineage>
        <taxon>Bacteria</taxon>
        <taxon>Pseudomonadati</taxon>
        <taxon>Pseudomonadota</taxon>
        <taxon>Gammaproteobacteria</taxon>
        <taxon>Lysobacterales</taxon>
        <taxon>Lysobacteraceae</taxon>
        <taxon>Stenotrophomonas</taxon>
        <taxon>Stenotrophomonas maltophilia group</taxon>
    </lineage>
</organism>
<feature type="chain" id="PRO_5002826331" description="Metallopeptidase DUF4344" evidence="1">
    <location>
        <begin position="26"/>
        <end position="271"/>
    </location>
</feature>
<evidence type="ECO:0000256" key="1">
    <source>
        <dbReference type="SAM" id="SignalP"/>
    </source>
</evidence>
<name>B4SQR3_STRM5</name>
<dbReference type="EMBL" id="CP001111">
    <property type="protein sequence ID" value="ACF51118.1"/>
    <property type="molecule type" value="Genomic_DNA"/>
</dbReference>
<dbReference type="Pfam" id="PF14247">
    <property type="entry name" value="DUF4344"/>
    <property type="match status" value="1"/>
</dbReference>
<sequence length="271" mass="30090" precursor="true">MHPAHRRLLALVLSTCPLLPLAACASGSNTGRPVEAAPAEGRFIAIHEKASTRENQAEARLWKERKLLEDFVDAMNSYIRIPRDIKVIAKECGESNAYFDPETSSIEMCYEMSAEERARFEAAGDAAEDIDNALYQSAVGTLYHELGHALISELELKITGREEDVADQLAAYVLTADDESRAFLVTVADTYVLSAQEQTRIEDLPTAGTHSLDFQRAVNFLCYLYGSDAGTFGYLVKDGTLPEERAENCEHEYGQLVDAWESLLKSYLKPE</sequence>
<reference evidence="2 3" key="1">
    <citation type="submission" date="2008-06" db="EMBL/GenBank/DDBJ databases">
        <title>Complete sequence of Stenotrophomonas maltophilia R551-3.</title>
        <authorList>
            <consortium name="US DOE Joint Genome Institute"/>
            <person name="Lucas S."/>
            <person name="Copeland A."/>
            <person name="Lapidus A."/>
            <person name="Glavina del Rio T."/>
            <person name="Dalin E."/>
            <person name="Tice H."/>
            <person name="Pitluck S."/>
            <person name="Chain P."/>
            <person name="Malfatti S."/>
            <person name="Shin M."/>
            <person name="Vergez L."/>
            <person name="Lang D."/>
            <person name="Schmutz J."/>
            <person name="Larimer F."/>
            <person name="Land M."/>
            <person name="Hauser L."/>
            <person name="Kyrpides N."/>
            <person name="Mikhailova N."/>
            <person name="Taghavi S."/>
            <person name="Monchy S."/>
            <person name="Newman L."/>
            <person name="Vangronsveld J."/>
            <person name="van der Lelie D."/>
            <person name="Richardson P."/>
        </authorList>
    </citation>
    <scope>NUCLEOTIDE SEQUENCE [LARGE SCALE GENOMIC DNA]</scope>
    <source>
        <strain evidence="2 3">R551-3</strain>
    </source>
</reference>
<evidence type="ECO:0000313" key="2">
    <source>
        <dbReference type="EMBL" id="ACF51118.1"/>
    </source>
</evidence>
<protein>
    <recommendedName>
        <fullName evidence="4">Metallopeptidase DUF4344</fullName>
    </recommendedName>
</protein>
<keyword evidence="1" id="KW-0732">Signal</keyword>
<dbReference type="OrthoDB" id="935695at2"/>
<dbReference type="InterPro" id="IPR025644">
    <property type="entry name" value="DUF4344"/>
</dbReference>
<dbReference type="KEGG" id="smt:Smal_1413"/>
<proteinExistence type="predicted"/>
<dbReference type="AlphaFoldDB" id="B4SQR3"/>
<evidence type="ECO:0008006" key="4">
    <source>
        <dbReference type="Google" id="ProtNLM"/>
    </source>
</evidence>
<dbReference type="eggNOG" id="COG2856">
    <property type="taxonomic scope" value="Bacteria"/>
</dbReference>
<gene>
    <name evidence="2" type="ordered locus">Smal_1413</name>
</gene>
<dbReference type="HOGENOM" id="CLU_066427_0_0_6"/>
<accession>B4SQR3</accession>
<evidence type="ECO:0000313" key="3">
    <source>
        <dbReference type="Proteomes" id="UP000001867"/>
    </source>
</evidence>
<dbReference type="Proteomes" id="UP000001867">
    <property type="component" value="Chromosome"/>
</dbReference>